<dbReference type="InterPro" id="IPR036138">
    <property type="entry name" value="PBP_dimer_sf"/>
</dbReference>
<keyword evidence="14" id="KW-1185">Reference proteome</keyword>
<evidence type="ECO:0000256" key="9">
    <source>
        <dbReference type="ARBA" id="ARBA00023251"/>
    </source>
</evidence>
<dbReference type="Pfam" id="PF03717">
    <property type="entry name" value="PBP_dimer"/>
    <property type="match status" value="1"/>
</dbReference>
<evidence type="ECO:0000259" key="11">
    <source>
        <dbReference type="Pfam" id="PF00905"/>
    </source>
</evidence>
<dbReference type="InterPro" id="IPR012338">
    <property type="entry name" value="Beta-lactam/transpept-like"/>
</dbReference>
<comment type="similarity">
    <text evidence="3">Belongs to the class-D beta-lactamase family.</text>
</comment>
<dbReference type="InterPro" id="IPR001460">
    <property type="entry name" value="PCN-bd_Tpept"/>
</dbReference>
<evidence type="ECO:0000256" key="1">
    <source>
        <dbReference type="ARBA" id="ARBA00001526"/>
    </source>
</evidence>
<dbReference type="InterPro" id="IPR050515">
    <property type="entry name" value="Beta-lactam/transpept"/>
</dbReference>
<keyword evidence="6" id="KW-0732">Signal</keyword>
<evidence type="ECO:0000259" key="12">
    <source>
        <dbReference type="Pfam" id="PF03717"/>
    </source>
</evidence>
<comment type="caution">
    <text evidence="13">The sequence shown here is derived from an EMBL/GenBank/DDBJ whole genome shotgun (WGS) entry which is preliminary data.</text>
</comment>
<dbReference type="GO" id="GO:0008800">
    <property type="term" value="F:beta-lactamase activity"/>
    <property type="evidence" value="ECO:0007669"/>
    <property type="project" value="UniProtKB-EC"/>
</dbReference>
<evidence type="ECO:0000256" key="10">
    <source>
        <dbReference type="SAM" id="MobiDB-lite"/>
    </source>
</evidence>
<dbReference type="GO" id="GO:0008658">
    <property type="term" value="F:penicillin binding"/>
    <property type="evidence" value="ECO:0007669"/>
    <property type="project" value="InterPro"/>
</dbReference>
<evidence type="ECO:0000313" key="13">
    <source>
        <dbReference type="EMBL" id="MBK1833685.1"/>
    </source>
</evidence>
<evidence type="ECO:0000256" key="6">
    <source>
        <dbReference type="ARBA" id="ARBA00022729"/>
    </source>
</evidence>
<evidence type="ECO:0000313" key="14">
    <source>
        <dbReference type="Proteomes" id="UP000604083"/>
    </source>
</evidence>
<evidence type="ECO:0000256" key="4">
    <source>
        <dbReference type="ARBA" id="ARBA00012865"/>
    </source>
</evidence>
<evidence type="ECO:0000256" key="8">
    <source>
        <dbReference type="ARBA" id="ARBA00023136"/>
    </source>
</evidence>
<protein>
    <recommendedName>
        <fullName evidence="4">beta-lactamase</fullName>
        <ecNumber evidence="4">3.5.2.6</ecNumber>
    </recommendedName>
</protein>
<keyword evidence="9" id="KW-0046">Antibiotic resistance</keyword>
<dbReference type="GO" id="GO:0004180">
    <property type="term" value="F:carboxypeptidase activity"/>
    <property type="evidence" value="ECO:0007669"/>
    <property type="project" value="UniProtKB-KW"/>
</dbReference>
<comment type="catalytic activity">
    <reaction evidence="1">
        <text>a beta-lactam + H2O = a substituted beta-amino acid</text>
        <dbReference type="Rhea" id="RHEA:20401"/>
        <dbReference type="ChEBI" id="CHEBI:15377"/>
        <dbReference type="ChEBI" id="CHEBI:35627"/>
        <dbReference type="ChEBI" id="CHEBI:140347"/>
        <dbReference type="EC" id="3.5.2.6"/>
    </reaction>
</comment>
<dbReference type="Proteomes" id="UP000604083">
    <property type="component" value="Unassembled WGS sequence"/>
</dbReference>
<name>A0A934RT29_9BACT</name>
<comment type="subcellular location">
    <subcellularLocation>
        <location evidence="2">Membrane</location>
    </subcellularLocation>
</comment>
<dbReference type="InterPro" id="IPR005311">
    <property type="entry name" value="PBP_dimer"/>
</dbReference>
<dbReference type="Gene3D" id="3.90.1310.10">
    <property type="entry name" value="Penicillin-binding protein 2a (Domain 2)"/>
    <property type="match status" value="1"/>
</dbReference>
<evidence type="ECO:0000256" key="2">
    <source>
        <dbReference type="ARBA" id="ARBA00004370"/>
    </source>
</evidence>
<dbReference type="AlphaFoldDB" id="A0A934RT29"/>
<dbReference type="EMBL" id="JAENIO010000012">
    <property type="protein sequence ID" value="MBK1833685.1"/>
    <property type="molecule type" value="Genomic_DNA"/>
</dbReference>
<gene>
    <name evidence="13" type="ORF">JIN78_06385</name>
</gene>
<feature type="region of interest" description="Disordered" evidence="10">
    <location>
        <begin position="664"/>
        <end position="712"/>
    </location>
</feature>
<keyword evidence="5" id="KW-0645">Protease</keyword>
<dbReference type="GO" id="GO:0005886">
    <property type="term" value="C:plasma membrane"/>
    <property type="evidence" value="ECO:0007669"/>
    <property type="project" value="TreeGrafter"/>
</dbReference>
<evidence type="ECO:0000256" key="7">
    <source>
        <dbReference type="ARBA" id="ARBA00022801"/>
    </source>
</evidence>
<feature type="domain" description="Penicillin-binding protein dimerisation" evidence="12">
    <location>
        <begin position="70"/>
        <end position="246"/>
    </location>
</feature>
<evidence type="ECO:0000256" key="3">
    <source>
        <dbReference type="ARBA" id="ARBA00007898"/>
    </source>
</evidence>
<dbReference type="SUPFAM" id="SSF56519">
    <property type="entry name" value="Penicillin binding protein dimerisation domain"/>
    <property type="match status" value="1"/>
</dbReference>
<dbReference type="EC" id="3.5.2.6" evidence="4"/>
<feature type="domain" description="Penicillin-binding protein transpeptidase" evidence="11">
    <location>
        <begin position="283"/>
        <end position="608"/>
    </location>
</feature>
<dbReference type="PANTHER" id="PTHR30627:SF6">
    <property type="entry name" value="BETA-LACTAMASE YBXI-RELATED"/>
    <property type="match status" value="1"/>
</dbReference>
<dbReference type="Pfam" id="PF00905">
    <property type="entry name" value="Transpeptidase"/>
    <property type="match status" value="1"/>
</dbReference>
<dbReference type="PANTHER" id="PTHR30627">
    <property type="entry name" value="PEPTIDOGLYCAN D,D-TRANSPEPTIDASE"/>
    <property type="match status" value="1"/>
</dbReference>
<organism evidence="13 14">
    <name type="scientific">Roseibacillus ishigakijimensis</name>
    <dbReference type="NCBI Taxonomy" id="454146"/>
    <lineage>
        <taxon>Bacteria</taxon>
        <taxon>Pseudomonadati</taxon>
        <taxon>Verrucomicrobiota</taxon>
        <taxon>Verrucomicrobiia</taxon>
        <taxon>Verrucomicrobiales</taxon>
        <taxon>Verrucomicrobiaceae</taxon>
        <taxon>Roseibacillus</taxon>
    </lineage>
</organism>
<keyword evidence="8" id="KW-0472">Membrane</keyword>
<dbReference type="GO" id="GO:0071555">
    <property type="term" value="P:cell wall organization"/>
    <property type="evidence" value="ECO:0007669"/>
    <property type="project" value="TreeGrafter"/>
</dbReference>
<dbReference type="RefSeq" id="WP_200391121.1">
    <property type="nucleotide sequence ID" value="NZ_JAENIO010000012.1"/>
</dbReference>
<reference evidence="13" key="1">
    <citation type="submission" date="2021-01" db="EMBL/GenBank/DDBJ databases">
        <title>Modified the classification status of verrucomicrobia.</title>
        <authorList>
            <person name="Feng X."/>
        </authorList>
    </citation>
    <scope>NUCLEOTIDE SEQUENCE</scope>
    <source>
        <strain evidence="13">KCTC 12986</strain>
    </source>
</reference>
<evidence type="ECO:0000256" key="5">
    <source>
        <dbReference type="ARBA" id="ARBA00022645"/>
    </source>
</evidence>
<keyword evidence="5" id="KW-0121">Carboxypeptidase</keyword>
<accession>A0A934RT29</accession>
<proteinExistence type="inferred from homology"/>
<dbReference type="GO" id="GO:0046677">
    <property type="term" value="P:response to antibiotic"/>
    <property type="evidence" value="ECO:0007669"/>
    <property type="project" value="UniProtKB-KW"/>
</dbReference>
<keyword evidence="7" id="KW-0378">Hydrolase</keyword>
<dbReference type="Gene3D" id="3.40.710.10">
    <property type="entry name" value="DD-peptidase/beta-lactamase superfamily"/>
    <property type="match status" value="1"/>
</dbReference>
<sequence length="712" mass="78480">MKRLLLTLLAGLPLNGPAQEDSPAAGMSPGDLELKEQALLIADFDGQQRRRPEDASVLTRTNARAITRVVPAPRGLITDRDGRAMARNKVAYYFAVQFPQFVAGVGDDEVVAWARRRLGQVAELTEKEVSISDAELLAHYRDRRWVPLLLPHLAEESERASWEPRLMRGLALQAVYLREYPAQETAAHVIGYVRSKGKLPTGPIFPNEPMWEETYGEEGLENTLDAELTGTPGEWRLLVDENGDRLQDELIEAPVIGNTVVTTIDLEWQRHAESVLRSHSRRGALVVVDIQTGEILVLASRPSYDINKWIPFISTEDYDELREDESDPMFARAFQGGYPPASTFKPVVAATALTNGDIEEWTKFNCPPFITIGSRKFHNHTRKHAGMVDVKMALAISNNPWFYQVGMKVGPSSFLSVARRMGYGTRTGVPLFNENPGLIPTEEFVRKKWNRPFTDGDTANSAIGQGDVQATPLQVAQAMAALGNGELLPQLRLIRQIQDHKGGVLEATVPAKRNELGITPEAARIVRTGMMQVVNADYGTGKNGGTNFCRVAGKTGTAQWRGAGRTKQELAWFAGFLPYENPRFAFAILYEGAPGQSVSGGRRAAPMVGRFFNRFGDEIMAKAATKIALPEELTEADEGEEVPEPSFERNQHRDLILRALPIEGSGGMLPTAPMTPQQEEEAPAEEAPPLRPLETTPGNEGLLRAVPVPDDQ</sequence>
<dbReference type="SUPFAM" id="SSF56601">
    <property type="entry name" value="beta-lactamase/transpeptidase-like"/>
    <property type="match status" value="1"/>
</dbReference>